<proteinExistence type="predicted"/>
<gene>
    <name evidence="3" type="ORF">SISSUDRAFT_981141</name>
</gene>
<dbReference type="AlphaFoldDB" id="A0A166GPK8"/>
<dbReference type="PANTHER" id="PTHR31811">
    <property type="entry name" value="TRNA A64-2'-O-RIBOSYLPHOSPHATE TRANSFERASE"/>
    <property type="match status" value="1"/>
</dbReference>
<feature type="domain" description="Rit1 DUSP-like" evidence="1">
    <location>
        <begin position="355"/>
        <end position="467"/>
    </location>
</feature>
<dbReference type="Pfam" id="PF17184">
    <property type="entry name" value="Rit1_C"/>
    <property type="match status" value="1"/>
</dbReference>
<name>A0A166GPK8_9AGAM</name>
<protein>
    <submittedName>
        <fullName evidence="3">Initiator tRNA phosphoribosyl transferase</fullName>
    </submittedName>
</protein>
<reference evidence="3 4" key="1">
    <citation type="journal article" date="2016" name="Mol. Biol. Evol.">
        <title>Comparative Genomics of Early-Diverging Mushroom-Forming Fungi Provides Insights into the Origins of Lignocellulose Decay Capabilities.</title>
        <authorList>
            <person name="Nagy L.G."/>
            <person name="Riley R."/>
            <person name="Tritt A."/>
            <person name="Adam C."/>
            <person name="Daum C."/>
            <person name="Floudas D."/>
            <person name="Sun H."/>
            <person name="Yadav J.S."/>
            <person name="Pangilinan J."/>
            <person name="Larsson K.H."/>
            <person name="Matsuura K."/>
            <person name="Barry K."/>
            <person name="Labutti K."/>
            <person name="Kuo R."/>
            <person name="Ohm R.A."/>
            <person name="Bhattacharya S.S."/>
            <person name="Shirouzu T."/>
            <person name="Yoshinaga Y."/>
            <person name="Martin F.M."/>
            <person name="Grigoriev I.V."/>
            <person name="Hibbett D.S."/>
        </authorList>
    </citation>
    <scope>NUCLEOTIDE SEQUENCE [LARGE SCALE GENOMIC DNA]</scope>
    <source>
        <strain evidence="3 4">HHB10207 ss-3</strain>
    </source>
</reference>
<dbReference type="InterPro" id="IPR007306">
    <property type="entry name" value="Rit1"/>
</dbReference>
<dbReference type="OrthoDB" id="45256at2759"/>
<evidence type="ECO:0000313" key="3">
    <source>
        <dbReference type="EMBL" id="KZT41887.1"/>
    </source>
</evidence>
<evidence type="ECO:0000259" key="2">
    <source>
        <dbReference type="Pfam" id="PF17184"/>
    </source>
</evidence>
<accession>A0A166GPK8</accession>
<organism evidence="3 4">
    <name type="scientific">Sistotremastrum suecicum HHB10207 ss-3</name>
    <dbReference type="NCBI Taxonomy" id="1314776"/>
    <lineage>
        <taxon>Eukaryota</taxon>
        <taxon>Fungi</taxon>
        <taxon>Dikarya</taxon>
        <taxon>Basidiomycota</taxon>
        <taxon>Agaricomycotina</taxon>
        <taxon>Agaricomycetes</taxon>
        <taxon>Sistotremastrales</taxon>
        <taxon>Sistotremastraceae</taxon>
        <taxon>Sistotremastrum</taxon>
    </lineage>
</organism>
<dbReference type="GO" id="GO:0043399">
    <property type="term" value="F:tRNA adenosine(64)-2'-O-ribosylphosphate transferase activity"/>
    <property type="evidence" value="ECO:0007669"/>
    <property type="project" value="InterPro"/>
</dbReference>
<dbReference type="Pfam" id="PF04179">
    <property type="entry name" value="Init_tRNA_PT"/>
    <property type="match status" value="1"/>
</dbReference>
<feature type="domain" description="Rit1 N-terminal" evidence="2">
    <location>
        <begin position="13"/>
        <end position="270"/>
    </location>
</feature>
<dbReference type="GO" id="GO:0019988">
    <property type="term" value="P:charged-tRNA amino acid modification"/>
    <property type="evidence" value="ECO:0007669"/>
    <property type="project" value="InterPro"/>
</dbReference>
<dbReference type="STRING" id="1314776.A0A166GPK8"/>
<dbReference type="PANTHER" id="PTHR31811:SF0">
    <property type="entry name" value="TRNA A64-2'-O-RIBOSYLPHOSPHATE TRANSFERASE"/>
    <property type="match status" value="1"/>
</dbReference>
<dbReference type="GO" id="GO:0005737">
    <property type="term" value="C:cytoplasm"/>
    <property type="evidence" value="ECO:0007669"/>
    <property type="project" value="TreeGrafter"/>
</dbReference>
<dbReference type="PIRSF" id="PIRSF007747">
    <property type="entry name" value="Ribosyl_Ptfrase"/>
    <property type="match status" value="1"/>
</dbReference>
<keyword evidence="3" id="KW-0808">Transferase</keyword>
<dbReference type="EMBL" id="KV428017">
    <property type="protein sequence ID" value="KZT41887.1"/>
    <property type="molecule type" value="Genomic_DNA"/>
</dbReference>
<sequence>MTSVQQALKEIRLESFDFSNRIQSIDQDARFITEVGSSYRLPLFPNLRCGAWYTDPEISQKDAAYFKSTDGHIHNWSFNLRRPNLHLLLYILEYGGLLIVDSTTRGKRLPDALSKTVPIWCATINRAIQIRGCPLNWDSDLYTPPSVVSQSEHTQIETFIDGWARDLVASFYDLPCLLKPLRPIWITPETTRLPVIDSDGPFYPVICISASRVVEAGTNLREGGFTYVQGAGDDHETWSKGITPDLFWKHRSELVQTDRDAIDQLISRILSSKPSPSDSSHQPAEKILVESILSDITPVKHVNSCLSIAKLSSFDVERFSDLILPDNTTAYILISPTPPPSLLTNPVTYPSSSNILLHHLPPGKKGQLSFLTSLLPTCLPFIGRKSRNLHDKNKILIACESGKDASVGLALAALQLYFNNLGDPIEGDIGEVDVSKASLQMRLQWIVASRPEANPSRTTLKRVNEYLMSDRSFRSVHPTSTESGVS</sequence>
<dbReference type="InterPro" id="IPR033421">
    <property type="entry name" value="Rit1_DUSP-like"/>
</dbReference>
<keyword evidence="4" id="KW-1185">Reference proteome</keyword>
<dbReference type="Proteomes" id="UP000076798">
    <property type="component" value="Unassembled WGS sequence"/>
</dbReference>
<dbReference type="InterPro" id="IPR033449">
    <property type="entry name" value="Rit1_N"/>
</dbReference>
<evidence type="ECO:0000259" key="1">
    <source>
        <dbReference type="Pfam" id="PF04179"/>
    </source>
</evidence>
<evidence type="ECO:0000313" key="4">
    <source>
        <dbReference type="Proteomes" id="UP000076798"/>
    </source>
</evidence>